<feature type="transmembrane region" description="Helical" evidence="1">
    <location>
        <begin position="14"/>
        <end position="34"/>
    </location>
</feature>
<reference evidence="2 3" key="1">
    <citation type="journal article" date="2017" name="Nat. Commun.">
        <title>Genome assembly with in vitro proximity ligation data and whole-genome triplication in lettuce.</title>
        <authorList>
            <person name="Reyes-Chin-Wo S."/>
            <person name="Wang Z."/>
            <person name="Yang X."/>
            <person name="Kozik A."/>
            <person name="Arikit S."/>
            <person name="Song C."/>
            <person name="Xia L."/>
            <person name="Froenicke L."/>
            <person name="Lavelle D.O."/>
            <person name="Truco M.J."/>
            <person name="Xia R."/>
            <person name="Zhu S."/>
            <person name="Xu C."/>
            <person name="Xu H."/>
            <person name="Xu X."/>
            <person name="Cox K."/>
            <person name="Korf I."/>
            <person name="Meyers B.C."/>
            <person name="Michelmore R.W."/>
        </authorList>
    </citation>
    <scope>NUCLEOTIDE SEQUENCE [LARGE SCALE GENOMIC DNA]</scope>
    <source>
        <strain evidence="3">cv. Salinas</strain>
        <tissue evidence="2">Seedlings</tissue>
    </source>
</reference>
<accession>A0A9R1UW00</accession>
<comment type="caution">
    <text evidence="2">The sequence shown here is derived from an EMBL/GenBank/DDBJ whole genome shotgun (WGS) entry which is preliminary data.</text>
</comment>
<sequence length="88" mass="10087">MFFRYGRVKQQPNVLGVSTLFSMVILYIQSILYLPSHTYIRPMKNKNCSRSGVGIWSPQIEVTHNQTSNTSIGYGKIYEGDESVCYFP</sequence>
<name>A0A9R1UW00_LACSA</name>
<dbReference type="Proteomes" id="UP000235145">
    <property type="component" value="Unassembled WGS sequence"/>
</dbReference>
<evidence type="ECO:0000256" key="1">
    <source>
        <dbReference type="SAM" id="Phobius"/>
    </source>
</evidence>
<protein>
    <submittedName>
        <fullName evidence="2">Uncharacterized protein</fullName>
    </submittedName>
</protein>
<dbReference type="EMBL" id="NBSK02000008">
    <property type="protein sequence ID" value="KAJ0193908.1"/>
    <property type="molecule type" value="Genomic_DNA"/>
</dbReference>
<evidence type="ECO:0000313" key="3">
    <source>
        <dbReference type="Proteomes" id="UP000235145"/>
    </source>
</evidence>
<gene>
    <name evidence="2" type="ORF">LSAT_V11C800430620</name>
</gene>
<dbReference type="AlphaFoldDB" id="A0A9R1UW00"/>
<keyword evidence="1" id="KW-0472">Membrane</keyword>
<keyword evidence="1" id="KW-0812">Transmembrane</keyword>
<keyword evidence="3" id="KW-1185">Reference proteome</keyword>
<keyword evidence="1" id="KW-1133">Transmembrane helix</keyword>
<evidence type="ECO:0000313" key="2">
    <source>
        <dbReference type="EMBL" id="KAJ0193908.1"/>
    </source>
</evidence>
<organism evidence="2 3">
    <name type="scientific">Lactuca sativa</name>
    <name type="common">Garden lettuce</name>
    <dbReference type="NCBI Taxonomy" id="4236"/>
    <lineage>
        <taxon>Eukaryota</taxon>
        <taxon>Viridiplantae</taxon>
        <taxon>Streptophyta</taxon>
        <taxon>Embryophyta</taxon>
        <taxon>Tracheophyta</taxon>
        <taxon>Spermatophyta</taxon>
        <taxon>Magnoliopsida</taxon>
        <taxon>eudicotyledons</taxon>
        <taxon>Gunneridae</taxon>
        <taxon>Pentapetalae</taxon>
        <taxon>asterids</taxon>
        <taxon>campanulids</taxon>
        <taxon>Asterales</taxon>
        <taxon>Asteraceae</taxon>
        <taxon>Cichorioideae</taxon>
        <taxon>Cichorieae</taxon>
        <taxon>Lactucinae</taxon>
        <taxon>Lactuca</taxon>
    </lineage>
</organism>
<proteinExistence type="predicted"/>